<reference evidence="2" key="1">
    <citation type="journal article" date="2019" name="PLoS Negl. Trop. Dis.">
        <title>Revisiting the worldwide diversity of Leptospira species in the environment.</title>
        <authorList>
            <person name="Vincent A.T."/>
            <person name="Schiettekatte O."/>
            <person name="Bourhy P."/>
            <person name="Veyrier F.J."/>
            <person name="Picardeau M."/>
        </authorList>
    </citation>
    <scope>NUCLEOTIDE SEQUENCE [LARGE SCALE GENOMIC DNA]</scope>
    <source>
        <strain evidence="2">201601298</strain>
    </source>
</reference>
<dbReference type="Proteomes" id="UP000297940">
    <property type="component" value="Unassembled WGS sequence"/>
</dbReference>
<keyword evidence="2" id="KW-1185">Reference proteome</keyword>
<protein>
    <recommendedName>
        <fullName evidence="3">Secreted protein</fullName>
    </recommendedName>
</protein>
<gene>
    <name evidence="1" type="ORF">EHR01_10570</name>
</gene>
<sequence>METLRFGTYGLAWAAPHRLLSLLLLTQPSCQSLTSRSGTQGQPTSVSLVRYAQDRKIKFKIRSFKQLTLSTN</sequence>
<evidence type="ECO:0000313" key="1">
    <source>
        <dbReference type="EMBL" id="TGM74396.1"/>
    </source>
</evidence>
<organism evidence="1 2">
    <name type="scientific">Leptospira mtsangambouensis</name>
    <dbReference type="NCBI Taxonomy" id="2484912"/>
    <lineage>
        <taxon>Bacteria</taxon>
        <taxon>Pseudomonadati</taxon>
        <taxon>Spirochaetota</taxon>
        <taxon>Spirochaetia</taxon>
        <taxon>Leptospirales</taxon>
        <taxon>Leptospiraceae</taxon>
        <taxon>Leptospira</taxon>
    </lineage>
</organism>
<evidence type="ECO:0008006" key="3">
    <source>
        <dbReference type="Google" id="ProtNLM"/>
    </source>
</evidence>
<evidence type="ECO:0000313" key="2">
    <source>
        <dbReference type="Proteomes" id="UP000297940"/>
    </source>
</evidence>
<proteinExistence type="predicted"/>
<comment type="caution">
    <text evidence="1">The sequence shown here is derived from an EMBL/GenBank/DDBJ whole genome shotgun (WGS) entry which is preliminary data.</text>
</comment>
<dbReference type="EMBL" id="RQHK01000011">
    <property type="protein sequence ID" value="TGM74396.1"/>
    <property type="molecule type" value="Genomic_DNA"/>
</dbReference>
<accession>A0ABY2NYX2</accession>
<name>A0ABY2NYX2_9LEPT</name>